<protein>
    <submittedName>
        <fullName evidence="10">Thiamine pyrophosphate enzyme-like TPP binding protein</fullName>
    </submittedName>
</protein>
<keyword evidence="4" id="KW-0408">Iron</keyword>
<keyword evidence="2" id="KW-0001">2Fe-2S</keyword>
<dbReference type="Gene3D" id="3.40.50.970">
    <property type="match status" value="2"/>
</dbReference>
<dbReference type="GO" id="GO:0019752">
    <property type="term" value="P:carboxylic acid metabolic process"/>
    <property type="evidence" value="ECO:0007669"/>
    <property type="project" value="UniProtKB-ARBA"/>
</dbReference>
<dbReference type="GO" id="GO:0000287">
    <property type="term" value="F:magnesium ion binding"/>
    <property type="evidence" value="ECO:0007669"/>
    <property type="project" value="InterPro"/>
</dbReference>
<dbReference type="InterPro" id="IPR047211">
    <property type="entry name" value="POXB-like"/>
</dbReference>
<dbReference type="EMBL" id="AAUW01000002">
    <property type="protein sequence ID" value="EAV45535.1"/>
    <property type="molecule type" value="Genomic_DNA"/>
</dbReference>
<evidence type="ECO:0000256" key="1">
    <source>
        <dbReference type="ARBA" id="ARBA00007812"/>
    </source>
</evidence>
<name>A0NN04_ROSAI</name>
<dbReference type="CDD" id="cd07039">
    <property type="entry name" value="TPP_PYR_POX"/>
    <property type="match status" value="1"/>
</dbReference>
<dbReference type="OrthoDB" id="4494979at2"/>
<comment type="similarity">
    <text evidence="1 7">Belongs to the TPP enzyme family.</text>
</comment>
<dbReference type="Gene3D" id="2.102.10.10">
    <property type="entry name" value="Rieske [2Fe-2S] iron-sulphur domain"/>
    <property type="match status" value="1"/>
</dbReference>
<evidence type="ECO:0000259" key="9">
    <source>
        <dbReference type="PROSITE" id="PS51296"/>
    </source>
</evidence>
<keyword evidence="6 7" id="KW-0786">Thiamine pyrophosphate</keyword>
<dbReference type="GeneID" id="68844968"/>
<sequence length="658" mass="70768">MDAQDLDWIRVGNVKDLPEGRVKTVTARTTSICLSHFDGQWAAMDNHCPHQRGPLGEGSIEKGSDGKCWIRCPWHGWDFDPLTGTPPGGHEDSGQTLYPLRIDGDEIFIGLEPEPPHERTVTDVMAETMVNWGVKRVFGMVGHSNLGLADAIRRQVDKGTLGYVGIRHEGAAAFAASAYGKLTGKPAACLTIAGPGATNLLTGLWDAKVDRSPVLALTGQVQTQVFGPGAFQDIDLKSAFEAVSKFSQPVLSTSNHAELMSLALKTALVERDVANLIFPDDVQTNPSSREAGHPEGRLGGTAVTPSGEDLARAIEMINTSKRPVIVLGYGAKDVRDKVIALAEKIGAPVLTTFKGKGLIPDTHPLAAGVLGRSGTPIASWFMNEADLIVSLGSSFANHTGIAPYKTIIQVDFERMQLGKFHPVTLPVWGEIGTFCEAIVDQVLKPADAPDQTSELVERWTIWRAEKEHRLSEDSGRGIHSAAVFKALSELCPPDAIIPVDVGNNTYSFGRYFEPCGQRILMSGYLGSIGFSLPAALGAWSATQDFEEFRGRKVISISGDGGFGQYAMEFTTAVKYGMDITHILLNNSELGKISKEQRSGEWPVWETNLTNPSFAAFARLCGGHGHRVTEAADLKDALAAAIAHNGPSLVEIITDADLV</sequence>
<dbReference type="GO" id="GO:0051537">
    <property type="term" value="F:2 iron, 2 sulfur cluster binding"/>
    <property type="evidence" value="ECO:0007669"/>
    <property type="project" value="UniProtKB-KW"/>
</dbReference>
<dbReference type="PANTHER" id="PTHR42981">
    <property type="entry name" value="PYRUVATE DEHYDROGENASE [UBIQUINONE]"/>
    <property type="match status" value="1"/>
</dbReference>
<accession>A0NN04</accession>
<keyword evidence="3" id="KW-0479">Metal-binding</keyword>
<comment type="caution">
    <text evidence="10">The sequence shown here is derived from an EMBL/GenBank/DDBJ whole genome shotgun (WGS) entry which is preliminary data.</text>
</comment>
<dbReference type="InterPro" id="IPR047210">
    <property type="entry name" value="TPP_PYR_POXB-like"/>
</dbReference>
<dbReference type="InterPro" id="IPR011766">
    <property type="entry name" value="TPP_enzyme_TPP-bd"/>
</dbReference>
<dbReference type="PROSITE" id="PS51296">
    <property type="entry name" value="RIESKE"/>
    <property type="match status" value="1"/>
</dbReference>
<evidence type="ECO:0000313" key="10">
    <source>
        <dbReference type="EMBL" id="EAV45535.1"/>
    </source>
</evidence>
<evidence type="ECO:0000313" key="11">
    <source>
        <dbReference type="Proteomes" id="UP000004848"/>
    </source>
</evidence>
<feature type="region of interest" description="Disordered" evidence="8">
    <location>
        <begin position="280"/>
        <end position="304"/>
    </location>
</feature>
<dbReference type="InterPro" id="IPR017941">
    <property type="entry name" value="Rieske_2Fe-2S"/>
</dbReference>
<dbReference type="InterPro" id="IPR036922">
    <property type="entry name" value="Rieske_2Fe-2S_sf"/>
</dbReference>
<organism evidence="10 11">
    <name type="scientific">Roseibium aggregatum (strain ATCC 25650 / DSM 13394 / JCM 20685 / NBRC 16684 / NCIMB 2208 / IAM 12614 / B1)</name>
    <name type="common">Stappia aggregata</name>
    <dbReference type="NCBI Taxonomy" id="384765"/>
    <lineage>
        <taxon>Bacteria</taxon>
        <taxon>Pseudomonadati</taxon>
        <taxon>Pseudomonadota</taxon>
        <taxon>Alphaproteobacteria</taxon>
        <taxon>Hyphomicrobiales</taxon>
        <taxon>Stappiaceae</taxon>
        <taxon>Roseibium</taxon>
    </lineage>
</organism>
<evidence type="ECO:0000256" key="8">
    <source>
        <dbReference type="SAM" id="MobiDB-lite"/>
    </source>
</evidence>
<dbReference type="Pfam" id="PF00355">
    <property type="entry name" value="Rieske"/>
    <property type="match status" value="1"/>
</dbReference>
<evidence type="ECO:0000256" key="4">
    <source>
        <dbReference type="ARBA" id="ARBA00023004"/>
    </source>
</evidence>
<evidence type="ECO:0000256" key="7">
    <source>
        <dbReference type="RuleBase" id="RU362132"/>
    </source>
</evidence>
<dbReference type="SUPFAM" id="SSF52518">
    <property type="entry name" value="Thiamin diphosphate-binding fold (THDP-binding)"/>
    <property type="match status" value="2"/>
</dbReference>
<dbReference type="CDD" id="cd03467">
    <property type="entry name" value="Rieske"/>
    <property type="match status" value="1"/>
</dbReference>
<dbReference type="Gene3D" id="3.40.50.1220">
    <property type="entry name" value="TPP-binding domain"/>
    <property type="match status" value="1"/>
</dbReference>
<dbReference type="eggNOG" id="COG0028">
    <property type="taxonomic scope" value="Bacteria"/>
</dbReference>
<proteinExistence type="inferred from homology"/>
<dbReference type="Pfam" id="PF02775">
    <property type="entry name" value="TPP_enzyme_C"/>
    <property type="match status" value="1"/>
</dbReference>
<dbReference type="Pfam" id="PF00205">
    <property type="entry name" value="TPP_enzyme_M"/>
    <property type="match status" value="1"/>
</dbReference>
<dbReference type="GO" id="GO:0003824">
    <property type="term" value="F:catalytic activity"/>
    <property type="evidence" value="ECO:0007669"/>
    <property type="project" value="InterPro"/>
</dbReference>
<dbReference type="SUPFAM" id="SSF52467">
    <property type="entry name" value="DHS-like NAD/FAD-binding domain"/>
    <property type="match status" value="1"/>
</dbReference>
<dbReference type="AlphaFoldDB" id="A0NN04"/>
<dbReference type="GO" id="GO:0030976">
    <property type="term" value="F:thiamine pyrophosphate binding"/>
    <property type="evidence" value="ECO:0007669"/>
    <property type="project" value="InterPro"/>
</dbReference>
<keyword evidence="5" id="KW-0411">Iron-sulfur</keyword>
<dbReference type="InterPro" id="IPR029035">
    <property type="entry name" value="DHS-like_NAD/FAD-binding_dom"/>
</dbReference>
<gene>
    <name evidence="10" type="ORF">SIAM614_22987</name>
</gene>
<dbReference type="InterPro" id="IPR029061">
    <property type="entry name" value="THDP-binding"/>
</dbReference>
<evidence type="ECO:0000256" key="2">
    <source>
        <dbReference type="ARBA" id="ARBA00022714"/>
    </source>
</evidence>
<evidence type="ECO:0000256" key="5">
    <source>
        <dbReference type="ARBA" id="ARBA00023014"/>
    </source>
</evidence>
<evidence type="ECO:0000256" key="6">
    <source>
        <dbReference type="ARBA" id="ARBA00023052"/>
    </source>
</evidence>
<dbReference type="InterPro" id="IPR012000">
    <property type="entry name" value="Thiamin_PyroP_enz_cen_dom"/>
</dbReference>
<dbReference type="eggNOG" id="COG2146">
    <property type="taxonomic scope" value="Bacteria"/>
</dbReference>
<feature type="domain" description="Rieske" evidence="9">
    <location>
        <begin position="9"/>
        <end position="109"/>
    </location>
</feature>
<dbReference type="InterPro" id="IPR012001">
    <property type="entry name" value="Thiamin_PyroP_enz_TPP-bd_dom"/>
</dbReference>
<dbReference type="Pfam" id="PF02776">
    <property type="entry name" value="TPP_enzyme_N"/>
    <property type="match status" value="1"/>
</dbReference>
<dbReference type="Proteomes" id="UP000004848">
    <property type="component" value="Unassembled WGS sequence"/>
</dbReference>
<dbReference type="SUPFAM" id="SSF50022">
    <property type="entry name" value="ISP domain"/>
    <property type="match status" value="1"/>
</dbReference>
<dbReference type="PANTHER" id="PTHR42981:SF2">
    <property type="entry name" value="PYRUVATE DEHYDROGENASE [UBIQUINONE]"/>
    <property type="match status" value="1"/>
</dbReference>
<reference evidence="10 11" key="1">
    <citation type="submission" date="2006-05" db="EMBL/GenBank/DDBJ databases">
        <authorList>
            <person name="King G."/>
            <person name="Ferriera S."/>
            <person name="Johnson J."/>
            <person name="Kravitz S."/>
            <person name="Beeson K."/>
            <person name="Sutton G."/>
            <person name="Rogers Y.-H."/>
            <person name="Friedman R."/>
            <person name="Frazier M."/>
            <person name="Venter J.C."/>
        </authorList>
    </citation>
    <scope>NUCLEOTIDE SEQUENCE [LARGE SCALE GENOMIC DNA]</scope>
    <source>
        <strain evidence="11">ATCC 25650 / DSM 13394 / JCM 20685 / NBRC 16684 / NCIMB 2208 / IAM 12614 / B1</strain>
    </source>
</reference>
<dbReference type="RefSeq" id="WP_006931899.1">
    <property type="nucleotide sequence ID" value="NZ_AAUW01000002.1"/>
</dbReference>
<evidence type="ECO:0000256" key="3">
    <source>
        <dbReference type="ARBA" id="ARBA00022723"/>
    </source>
</evidence>